<evidence type="ECO:0000313" key="8">
    <source>
        <dbReference type="Proteomes" id="UP000199516"/>
    </source>
</evidence>
<dbReference type="EMBL" id="FONT01000006">
    <property type="protein sequence ID" value="SFE94055.1"/>
    <property type="molecule type" value="Genomic_DNA"/>
</dbReference>
<dbReference type="GO" id="GO:0003824">
    <property type="term" value="F:catalytic activity"/>
    <property type="evidence" value="ECO:0007669"/>
    <property type="project" value="InterPro"/>
</dbReference>
<dbReference type="InterPro" id="IPR029061">
    <property type="entry name" value="THDP-binding"/>
</dbReference>
<evidence type="ECO:0000256" key="1">
    <source>
        <dbReference type="ARBA" id="ARBA00007812"/>
    </source>
</evidence>
<keyword evidence="8" id="KW-1185">Reference proteome</keyword>
<feature type="domain" description="Thiamine pyrophosphate enzyme central" evidence="4">
    <location>
        <begin position="193"/>
        <end position="320"/>
    </location>
</feature>
<dbReference type="SUPFAM" id="SSF52467">
    <property type="entry name" value="DHS-like NAD/FAD-binding domain"/>
    <property type="match status" value="1"/>
</dbReference>
<dbReference type="InterPro" id="IPR000399">
    <property type="entry name" value="TPP-bd_CS"/>
</dbReference>
<evidence type="ECO:0000256" key="3">
    <source>
        <dbReference type="RuleBase" id="RU362132"/>
    </source>
</evidence>
<feature type="domain" description="Thiamine pyrophosphate enzyme N-terminal TPP-binding" evidence="6">
    <location>
        <begin position="7"/>
        <end position="120"/>
    </location>
</feature>
<evidence type="ECO:0000259" key="6">
    <source>
        <dbReference type="Pfam" id="PF02776"/>
    </source>
</evidence>
<evidence type="ECO:0000256" key="2">
    <source>
        <dbReference type="ARBA" id="ARBA00023052"/>
    </source>
</evidence>
<dbReference type="AlphaFoldDB" id="A0A1I2EMF9"/>
<keyword evidence="7" id="KW-0670">Pyruvate</keyword>
<dbReference type="OrthoDB" id="4494979at2"/>
<proteinExistence type="inferred from homology"/>
<dbReference type="PANTHER" id="PTHR42981:SF2">
    <property type="entry name" value="PYRUVATE DEHYDROGENASE [UBIQUINONE]"/>
    <property type="match status" value="1"/>
</dbReference>
<dbReference type="Pfam" id="PF02776">
    <property type="entry name" value="TPP_enzyme_N"/>
    <property type="match status" value="1"/>
</dbReference>
<dbReference type="CDD" id="cd07039">
    <property type="entry name" value="TPP_PYR_POX"/>
    <property type="match status" value="1"/>
</dbReference>
<organism evidence="7 8">
    <name type="scientific">Alteribacillus iranensis</name>
    <dbReference type="NCBI Taxonomy" id="930128"/>
    <lineage>
        <taxon>Bacteria</taxon>
        <taxon>Bacillati</taxon>
        <taxon>Bacillota</taxon>
        <taxon>Bacilli</taxon>
        <taxon>Bacillales</taxon>
        <taxon>Bacillaceae</taxon>
        <taxon>Alteribacillus</taxon>
    </lineage>
</organism>
<dbReference type="InterPro" id="IPR012001">
    <property type="entry name" value="Thiamin_PyroP_enz_TPP-bd_dom"/>
</dbReference>
<dbReference type="Gene3D" id="3.40.50.970">
    <property type="match status" value="2"/>
</dbReference>
<dbReference type="STRING" id="930128.SAMN05192532_106114"/>
<evidence type="ECO:0000259" key="5">
    <source>
        <dbReference type="Pfam" id="PF02775"/>
    </source>
</evidence>
<dbReference type="GO" id="GO:0030976">
    <property type="term" value="F:thiamine pyrophosphate binding"/>
    <property type="evidence" value="ECO:0007669"/>
    <property type="project" value="InterPro"/>
</dbReference>
<dbReference type="PANTHER" id="PTHR42981">
    <property type="entry name" value="PYRUVATE DEHYDROGENASE [UBIQUINONE]"/>
    <property type="match status" value="1"/>
</dbReference>
<evidence type="ECO:0000313" key="7">
    <source>
        <dbReference type="EMBL" id="SFE94055.1"/>
    </source>
</evidence>
<dbReference type="Pfam" id="PF00205">
    <property type="entry name" value="TPP_enzyme_M"/>
    <property type="match status" value="1"/>
</dbReference>
<dbReference type="PROSITE" id="PS00187">
    <property type="entry name" value="TPP_ENZYMES"/>
    <property type="match status" value="1"/>
</dbReference>
<reference evidence="7 8" key="1">
    <citation type="submission" date="2016-10" db="EMBL/GenBank/DDBJ databases">
        <authorList>
            <person name="de Groot N.N."/>
        </authorList>
    </citation>
    <scope>NUCLEOTIDE SEQUENCE [LARGE SCALE GENOMIC DNA]</scope>
    <source>
        <strain evidence="7 8">DSM 23995</strain>
    </source>
</reference>
<comment type="similarity">
    <text evidence="1 3">Belongs to the TPP enzyme family.</text>
</comment>
<evidence type="ECO:0000259" key="4">
    <source>
        <dbReference type="Pfam" id="PF00205"/>
    </source>
</evidence>
<dbReference type="InterPro" id="IPR047211">
    <property type="entry name" value="POXB-like"/>
</dbReference>
<dbReference type="Pfam" id="PF02775">
    <property type="entry name" value="TPP_enzyme_C"/>
    <property type="match status" value="1"/>
</dbReference>
<dbReference type="GO" id="GO:0000287">
    <property type="term" value="F:magnesium ion binding"/>
    <property type="evidence" value="ECO:0007669"/>
    <property type="project" value="InterPro"/>
</dbReference>
<dbReference type="RefSeq" id="WP_091662807.1">
    <property type="nucleotide sequence ID" value="NZ_FONT01000006.1"/>
</dbReference>
<accession>A0A1I2EMF9</accession>
<sequence length="542" mass="59615">MSHVMAGEAATQILKDWNVDHIYGMPGDSINEFVEYLRQEKNEIDFIQVRHEEVGALAASAYAKLTGNIGACLSIGGPGAIHLLNGLYDAKADGAPVLVLAGQVPTTEIGMDAFQEVDLTRLFDDVAVFNQRVPTPDSFPKLLNQAIRSAYTYNGVAVLVLPDNITSHMVKEETEQTSSIYSVPMSRPADSDVKRAVTSIENATRPVILAGNGTKKARQELEKFAEKIKAPIIFTLPSKGVLADTHPYNLGQLGDLGTKPAYHAVQDADILIMIGTSYPYRDYLPESTPAIQIDNNPDVIGKRYPVHIGLAGDTGETLTLLLEEIQTNSNSEFLNHSQREKMKWDRHLEEVVNNSKEPLKAPYVISQLSQVIEDHATVSVDVGNVTVWMARYFPFTHHKFVISSWMATMGCGLPGAIAGKLAYPDRQSIAVCGDGGFSMIMHDFLTALKYELPIMVVILNNSQIAMITSEQEEAGNPSYETNLENMDFALFAEACGGVGYRVDHYKEVSSVFEKASKEVKPVIVDVRIKDEKAQPGHTHQYE</sequence>
<dbReference type="InterPro" id="IPR012000">
    <property type="entry name" value="Thiamin_PyroP_enz_cen_dom"/>
</dbReference>
<dbReference type="NCBIfam" id="NF006377">
    <property type="entry name" value="PRK08611.1"/>
    <property type="match status" value="1"/>
</dbReference>
<dbReference type="InterPro" id="IPR047212">
    <property type="entry name" value="TPP_POXB-like"/>
</dbReference>
<dbReference type="InterPro" id="IPR011766">
    <property type="entry name" value="TPP_enzyme_TPP-bd"/>
</dbReference>
<dbReference type="Gene3D" id="3.40.50.1220">
    <property type="entry name" value="TPP-binding domain"/>
    <property type="match status" value="1"/>
</dbReference>
<keyword evidence="2 3" id="KW-0786">Thiamine pyrophosphate</keyword>
<protein>
    <submittedName>
        <fullName evidence="7">Pyruvate oxidase</fullName>
    </submittedName>
</protein>
<dbReference type="CDD" id="cd02014">
    <property type="entry name" value="TPP_POX"/>
    <property type="match status" value="1"/>
</dbReference>
<dbReference type="InterPro" id="IPR029035">
    <property type="entry name" value="DHS-like_NAD/FAD-binding_dom"/>
</dbReference>
<dbReference type="InterPro" id="IPR047210">
    <property type="entry name" value="TPP_PYR_POXB-like"/>
</dbReference>
<name>A0A1I2EMF9_9BACI</name>
<feature type="domain" description="Thiamine pyrophosphate enzyme TPP-binding" evidence="5">
    <location>
        <begin position="381"/>
        <end position="526"/>
    </location>
</feature>
<dbReference type="Proteomes" id="UP000199516">
    <property type="component" value="Unassembled WGS sequence"/>
</dbReference>
<dbReference type="SUPFAM" id="SSF52518">
    <property type="entry name" value="Thiamin diphosphate-binding fold (THDP-binding)"/>
    <property type="match status" value="2"/>
</dbReference>
<gene>
    <name evidence="7" type="ORF">SAMN05192532_106114</name>
</gene>